<dbReference type="Proteomes" id="UP001419268">
    <property type="component" value="Unassembled WGS sequence"/>
</dbReference>
<feature type="transmembrane region" description="Helical" evidence="2">
    <location>
        <begin position="129"/>
        <end position="150"/>
    </location>
</feature>
<dbReference type="PANTHER" id="PTHR35719">
    <property type="entry name" value="OS01G0680600 PROTEIN"/>
    <property type="match status" value="1"/>
</dbReference>
<reference evidence="3 4" key="1">
    <citation type="submission" date="2024-01" db="EMBL/GenBank/DDBJ databases">
        <title>Genome assemblies of Stephania.</title>
        <authorList>
            <person name="Yang L."/>
        </authorList>
    </citation>
    <scope>NUCLEOTIDE SEQUENCE [LARGE SCALE GENOMIC DNA]</scope>
    <source>
        <strain evidence="3">JXDWG</strain>
        <tissue evidence="3">Leaf</tissue>
    </source>
</reference>
<feature type="compositionally biased region" description="Basic residues" evidence="1">
    <location>
        <begin position="184"/>
        <end position="196"/>
    </location>
</feature>
<evidence type="ECO:0000256" key="1">
    <source>
        <dbReference type="SAM" id="MobiDB-lite"/>
    </source>
</evidence>
<keyword evidence="2" id="KW-0812">Transmembrane</keyword>
<evidence type="ECO:0000313" key="4">
    <source>
        <dbReference type="Proteomes" id="UP001419268"/>
    </source>
</evidence>
<accession>A0AAP0E139</accession>
<evidence type="ECO:0000313" key="3">
    <source>
        <dbReference type="EMBL" id="KAK9082897.1"/>
    </source>
</evidence>
<dbReference type="PANTHER" id="PTHR35719:SF2">
    <property type="entry name" value="ABC TRANSMEMBRANE TYPE-1 DOMAIN-CONTAINING PROTEIN"/>
    <property type="match status" value="1"/>
</dbReference>
<protein>
    <submittedName>
        <fullName evidence="3">Uncharacterized protein</fullName>
    </submittedName>
</protein>
<gene>
    <name evidence="3" type="ORF">Scep_029368</name>
</gene>
<sequence length="310" mass="35246">MEAQWLPCFSITNTTKNTTIHTHNSQSLHLFRFSSHPCFHTTNCGKIDSNLIDNVRTIRTRRRIRVVIVQLSFRERWVDEDGEDGDVGFRFRDKQKKRRWWSDNEDDDEDLEAGDEGSGVLEEVIDSIWILKVFGSYGWMLPVIIISLLLANGPKAFLMALALPLGQSIFSFALDKLFGTTRDRPKRNARAKRRPFARTTSNVEESEEEQGEGSATSERRQGYQSWVGTDNGAANGDKRERSFGGWDELDGQRMSGKGPMKRPTRTAGAPPGLGMEKGKFSRRGRHRDTPLLLRLLIAVFPFLGSWTKLL</sequence>
<proteinExistence type="predicted"/>
<name>A0AAP0E139_9MAGN</name>
<organism evidence="3 4">
    <name type="scientific">Stephania cephalantha</name>
    <dbReference type="NCBI Taxonomy" id="152367"/>
    <lineage>
        <taxon>Eukaryota</taxon>
        <taxon>Viridiplantae</taxon>
        <taxon>Streptophyta</taxon>
        <taxon>Embryophyta</taxon>
        <taxon>Tracheophyta</taxon>
        <taxon>Spermatophyta</taxon>
        <taxon>Magnoliopsida</taxon>
        <taxon>Ranunculales</taxon>
        <taxon>Menispermaceae</taxon>
        <taxon>Menispermoideae</taxon>
        <taxon>Cissampelideae</taxon>
        <taxon>Stephania</taxon>
    </lineage>
</organism>
<feature type="transmembrane region" description="Helical" evidence="2">
    <location>
        <begin position="291"/>
        <end position="309"/>
    </location>
</feature>
<comment type="caution">
    <text evidence="3">The sequence shown here is derived from an EMBL/GenBank/DDBJ whole genome shotgun (WGS) entry which is preliminary data.</text>
</comment>
<keyword evidence="4" id="KW-1185">Reference proteome</keyword>
<dbReference type="EMBL" id="JBBNAG010000013">
    <property type="protein sequence ID" value="KAK9082897.1"/>
    <property type="molecule type" value="Genomic_DNA"/>
</dbReference>
<keyword evidence="2" id="KW-1133">Transmembrane helix</keyword>
<keyword evidence="2" id="KW-0472">Membrane</keyword>
<feature type="region of interest" description="Disordered" evidence="1">
    <location>
        <begin position="184"/>
        <end position="282"/>
    </location>
</feature>
<dbReference type="AlphaFoldDB" id="A0AAP0E139"/>
<feature type="transmembrane region" description="Helical" evidence="2">
    <location>
        <begin position="156"/>
        <end position="178"/>
    </location>
</feature>
<evidence type="ECO:0000256" key="2">
    <source>
        <dbReference type="SAM" id="Phobius"/>
    </source>
</evidence>